<comment type="catalytic activity">
    <reaction evidence="13">
        <text>(5Z,8Z,11Z,14Z)-eicosatetraenoate + L-phenylalanine = N-(5Z,8Z,11Z,14Z-eicosatetraenoyl)-L-phenylalanine + H2O</text>
        <dbReference type="Rhea" id="RHEA:51312"/>
        <dbReference type="ChEBI" id="CHEBI:15377"/>
        <dbReference type="ChEBI" id="CHEBI:32395"/>
        <dbReference type="ChEBI" id="CHEBI:58095"/>
        <dbReference type="ChEBI" id="CHEBI:134022"/>
    </reaction>
    <physiologicalReaction direction="left-to-right" evidence="13">
        <dbReference type="Rhea" id="RHEA:51313"/>
    </physiologicalReaction>
    <physiologicalReaction direction="right-to-left" evidence="13">
        <dbReference type="Rhea" id="RHEA:51314"/>
    </physiologicalReaction>
</comment>
<evidence type="ECO:0000256" key="2">
    <source>
        <dbReference type="ARBA" id="ARBA00006247"/>
    </source>
</evidence>
<dbReference type="InterPro" id="IPR036264">
    <property type="entry name" value="Bact_exopeptidase_dim_dom"/>
</dbReference>
<comment type="catalytic activity">
    <reaction evidence="12">
        <text>N-(9Z-octadecenoyl)-L-tyrosine + H2O = L-tyrosine + (9Z)-octadecenoate</text>
        <dbReference type="Rhea" id="RHEA:64184"/>
        <dbReference type="ChEBI" id="CHEBI:15377"/>
        <dbReference type="ChEBI" id="CHEBI:30823"/>
        <dbReference type="ChEBI" id="CHEBI:58315"/>
        <dbReference type="ChEBI" id="CHEBI:149734"/>
    </reaction>
    <physiologicalReaction direction="left-to-right" evidence="12">
        <dbReference type="Rhea" id="RHEA:64185"/>
    </physiologicalReaction>
</comment>
<evidence type="ECO:0000256" key="10">
    <source>
        <dbReference type="ARBA" id="ARBA00047567"/>
    </source>
</evidence>
<accession>A0AAV4CBY3</accession>
<comment type="catalytic activity">
    <reaction evidence="20">
        <text>N-(9Z-octadecenoyl)-L-glutamine + H2O = L-glutamine + (9Z)-octadecenoate</text>
        <dbReference type="Rhea" id="RHEA:51356"/>
        <dbReference type="ChEBI" id="CHEBI:15377"/>
        <dbReference type="ChEBI" id="CHEBI:30823"/>
        <dbReference type="ChEBI" id="CHEBI:58359"/>
        <dbReference type="ChEBI" id="CHEBI:134033"/>
    </reaction>
    <physiologicalReaction direction="left-to-right" evidence="20">
        <dbReference type="Rhea" id="RHEA:51357"/>
    </physiologicalReaction>
</comment>
<comment type="catalytic activity">
    <reaction evidence="23">
        <text>an N-acyl-aromatic L-alpha-amino acid + H2O = an aromatic L-alpha-amino acid + a carboxylate</text>
        <dbReference type="Rhea" id="RHEA:54184"/>
        <dbReference type="ChEBI" id="CHEBI:15377"/>
        <dbReference type="ChEBI" id="CHEBI:29067"/>
        <dbReference type="ChEBI" id="CHEBI:84824"/>
        <dbReference type="ChEBI" id="CHEBI:138093"/>
        <dbReference type="EC" id="3.5.1.114"/>
    </reaction>
    <physiologicalReaction direction="left-to-right" evidence="23">
        <dbReference type="Rhea" id="RHEA:54185"/>
    </physiologicalReaction>
    <physiologicalReaction direction="right-to-left" evidence="23">
        <dbReference type="Rhea" id="RHEA:54186"/>
    </physiologicalReaction>
</comment>
<evidence type="ECO:0000256" key="7">
    <source>
        <dbReference type="ARBA" id="ARBA00034698"/>
    </source>
</evidence>
<comment type="pathway">
    <text evidence="1">Lipid metabolism; fatty acid metabolism.</text>
</comment>
<comment type="catalytic activity">
    <reaction evidence="16">
        <text>N-(9Z-octadecenoyl)-L-asparagine + H2O = L-asparagine + (9Z)-octadecenoate</text>
        <dbReference type="Rhea" id="RHEA:64136"/>
        <dbReference type="ChEBI" id="CHEBI:15377"/>
        <dbReference type="ChEBI" id="CHEBI:30823"/>
        <dbReference type="ChEBI" id="CHEBI:58048"/>
        <dbReference type="ChEBI" id="CHEBI:149730"/>
    </reaction>
    <physiologicalReaction direction="left-to-right" evidence="16">
        <dbReference type="Rhea" id="RHEA:64137"/>
    </physiologicalReaction>
</comment>
<dbReference type="InterPro" id="IPR047177">
    <property type="entry name" value="Pept_M20A"/>
</dbReference>
<organism evidence="29 30">
    <name type="scientific">Plakobranchus ocellatus</name>
    <dbReference type="NCBI Taxonomy" id="259542"/>
    <lineage>
        <taxon>Eukaryota</taxon>
        <taxon>Metazoa</taxon>
        <taxon>Spiralia</taxon>
        <taxon>Lophotrochozoa</taxon>
        <taxon>Mollusca</taxon>
        <taxon>Gastropoda</taxon>
        <taxon>Heterobranchia</taxon>
        <taxon>Euthyneura</taxon>
        <taxon>Panpulmonata</taxon>
        <taxon>Sacoglossa</taxon>
        <taxon>Placobranchoidea</taxon>
        <taxon>Plakobranchidae</taxon>
        <taxon>Plakobranchus</taxon>
    </lineage>
</organism>
<keyword evidence="6" id="KW-0862">Zinc</keyword>
<keyword evidence="30" id="KW-1185">Reference proteome</keyword>
<evidence type="ECO:0000256" key="15">
    <source>
        <dbReference type="ARBA" id="ARBA00048145"/>
    </source>
</evidence>
<feature type="domain" description="Peptidase M20 dimerisation" evidence="28">
    <location>
        <begin position="244"/>
        <end position="386"/>
    </location>
</feature>
<dbReference type="InterPro" id="IPR011650">
    <property type="entry name" value="Peptidase_M20_dimer"/>
</dbReference>
<keyword evidence="3" id="KW-0645">Protease</keyword>
<dbReference type="GO" id="GO:0006508">
    <property type="term" value="P:proteolysis"/>
    <property type="evidence" value="ECO:0007669"/>
    <property type="project" value="UniProtKB-KW"/>
</dbReference>
<evidence type="ECO:0000313" key="30">
    <source>
        <dbReference type="Proteomes" id="UP000735302"/>
    </source>
</evidence>
<comment type="similarity">
    <text evidence="2">Belongs to the peptidase M20A family.</text>
</comment>
<comment type="caution">
    <text evidence="29">The sequence shown here is derived from an EMBL/GenBank/DDBJ whole genome shotgun (WGS) entry which is preliminary data.</text>
</comment>
<comment type="catalytic activity">
    <reaction evidence="11">
        <text>N-octadecanoyl-L-phenylalanine + H2O = octadecanoate + L-phenylalanine</text>
        <dbReference type="Rhea" id="RHEA:64128"/>
        <dbReference type="ChEBI" id="CHEBI:15377"/>
        <dbReference type="ChEBI" id="CHEBI:25629"/>
        <dbReference type="ChEBI" id="CHEBI:58095"/>
        <dbReference type="ChEBI" id="CHEBI:149700"/>
    </reaction>
    <physiologicalReaction direction="left-to-right" evidence="11">
        <dbReference type="Rhea" id="RHEA:64129"/>
    </physiologicalReaction>
</comment>
<evidence type="ECO:0000256" key="19">
    <source>
        <dbReference type="ARBA" id="ARBA00048597"/>
    </source>
</evidence>
<comment type="catalytic activity">
    <reaction evidence="15">
        <text>N-(9Z-octadecenoyl)-L-methionine + H2O = (9Z)-octadecenoate + L-methionine</text>
        <dbReference type="Rhea" id="RHEA:64144"/>
        <dbReference type="ChEBI" id="CHEBI:15377"/>
        <dbReference type="ChEBI" id="CHEBI:30823"/>
        <dbReference type="ChEBI" id="CHEBI:57844"/>
        <dbReference type="ChEBI" id="CHEBI:149732"/>
    </reaction>
    <physiologicalReaction direction="left-to-right" evidence="15">
        <dbReference type="Rhea" id="RHEA:64145"/>
    </physiologicalReaction>
</comment>
<comment type="catalytic activity">
    <reaction evidence="9">
        <text>(9Z)-octadecenoate + glycine = N-(9Z-octadecenoyl)glycine + H2O</text>
        <dbReference type="Rhea" id="RHEA:51316"/>
        <dbReference type="ChEBI" id="CHEBI:15377"/>
        <dbReference type="ChEBI" id="CHEBI:30823"/>
        <dbReference type="ChEBI" id="CHEBI:57305"/>
        <dbReference type="ChEBI" id="CHEBI:133992"/>
    </reaction>
    <physiologicalReaction direction="right-to-left" evidence="9">
        <dbReference type="Rhea" id="RHEA:51318"/>
    </physiologicalReaction>
</comment>
<evidence type="ECO:0000313" key="29">
    <source>
        <dbReference type="EMBL" id="GFO28852.1"/>
    </source>
</evidence>
<evidence type="ECO:0000256" key="24">
    <source>
        <dbReference type="ARBA" id="ARBA00048879"/>
    </source>
</evidence>
<dbReference type="EMBL" id="BLXT01006084">
    <property type="protein sequence ID" value="GFO28852.1"/>
    <property type="molecule type" value="Genomic_DNA"/>
</dbReference>
<dbReference type="Proteomes" id="UP000735302">
    <property type="component" value="Unassembled WGS sequence"/>
</dbReference>
<evidence type="ECO:0000256" key="4">
    <source>
        <dbReference type="ARBA" id="ARBA00022723"/>
    </source>
</evidence>
<dbReference type="GO" id="GO:0006629">
    <property type="term" value="P:lipid metabolic process"/>
    <property type="evidence" value="ECO:0007669"/>
    <property type="project" value="UniProtKB-ARBA"/>
</dbReference>
<dbReference type="Gene3D" id="3.30.70.360">
    <property type="match status" value="1"/>
</dbReference>
<sequence length="583" mass="65523">MIISVTTVYGSVLLILAVIMVIRTVHLSRRPPPTTECKETDSDFIPLTDIRLHHFQEAIKFETISRESDDLNVEDIYNFGEYIIASFPNIHHNSSIVTWERVNNYSLLYHIQGSDPALQPYLLMAHMDVVPVTNLDKWDAPPFSGEIKDGFIYGRGTIDDKQNVMGILEATEFLLSRNIQPNRSFYIAFGHDEEVKGTNGAGHLARRLREKGVEKLNFIVDEGMPVLEGILDGVAVPVASVGVSEKGQLILKLSVEMPPGHSSIPPKESSIGILAQAVQRLEENPHPSMLGYGIETDMLEQLVPEMSYWRRLIISNIWLFRYPLSWIMSRKPTTNAVVRTVTAVTMFNAGVKLNVIPPLAEAVVNHRIHPSQTCQEVIDYDRSVINDDRVKIEVLTAMEPHPTSNYGDLDFGYQVLKTSVKQLWPKATVVPAILVGNTDTIFYLNFTKNVYRFSPTHMFPGDPERFHGLNERISLKNYAQVINFFYHLIRNSDKAGSTSICALKPTQDEPAERTGSYLWLPVGLGLCETERMGSCLWLPVGLGLCETERMGSYLWLPVGLGLCETERMGSYFWLPVGLGLSKT</sequence>
<comment type="function">
    <text evidence="8">Secreted enzyme that regulates the endogenous N-fatty acyl amino acid (NAAs) tissue and circulating levels by functioning as a bidirectional NAA synthase/hydrolase. It condenses free fatty acids and free amino acids to generate NAAs and bidirectionally catalyzes the reverse hydrolysis reaction. Some of these NAAs stimulate oxidative metabolism via mitochondrial uncoupling, increasing energy expenditure in a UPC1-independent manner. Thereby, this secreted protein may indirectly regulate whole body energy expenditure. PM20D1 circulates in tight association with both low- and high-density (LDL and HDL,respectively) lipoprotein particles.</text>
</comment>
<dbReference type="Pfam" id="PF01546">
    <property type="entry name" value="Peptidase_M20"/>
    <property type="match status" value="1"/>
</dbReference>
<dbReference type="FunFam" id="3.40.630.10:FF:000027">
    <property type="entry name" value="N-fatty-acyl-amino acid synthase/hydrolase PM20D1"/>
    <property type="match status" value="1"/>
</dbReference>
<evidence type="ECO:0000256" key="5">
    <source>
        <dbReference type="ARBA" id="ARBA00022801"/>
    </source>
</evidence>
<evidence type="ECO:0000256" key="25">
    <source>
        <dbReference type="ARBA" id="ARBA00049100"/>
    </source>
</evidence>
<evidence type="ECO:0000256" key="6">
    <source>
        <dbReference type="ARBA" id="ARBA00022833"/>
    </source>
</evidence>
<evidence type="ECO:0000256" key="26">
    <source>
        <dbReference type="ARBA" id="ARBA00049457"/>
    </source>
</evidence>
<evidence type="ECO:0000256" key="1">
    <source>
        <dbReference type="ARBA" id="ARBA00004872"/>
    </source>
</evidence>
<comment type="catalytic activity">
    <reaction evidence="14">
        <text>N-hexadecanoyl-L-phenylalanine + H2O = hexadecanoate + L-phenylalanine</text>
        <dbReference type="Rhea" id="RHEA:64124"/>
        <dbReference type="ChEBI" id="CHEBI:7896"/>
        <dbReference type="ChEBI" id="CHEBI:15377"/>
        <dbReference type="ChEBI" id="CHEBI:58095"/>
        <dbReference type="ChEBI" id="CHEBI:149699"/>
    </reaction>
    <physiologicalReaction direction="left-to-right" evidence="14">
        <dbReference type="Rhea" id="RHEA:64125"/>
    </physiologicalReaction>
</comment>
<dbReference type="GO" id="GO:0043605">
    <property type="term" value="P:amide catabolic process"/>
    <property type="evidence" value="ECO:0007669"/>
    <property type="project" value="UniProtKB-ARBA"/>
</dbReference>
<evidence type="ECO:0000256" key="20">
    <source>
        <dbReference type="ARBA" id="ARBA00048729"/>
    </source>
</evidence>
<feature type="transmembrane region" description="Helical" evidence="27">
    <location>
        <begin position="6"/>
        <end position="25"/>
    </location>
</feature>
<comment type="catalytic activity">
    <reaction evidence="22">
        <text>N-(9Z-octadecenoyl)-L-leucine + H2O = L-leucine + (9Z)-octadecenoate</text>
        <dbReference type="Rhea" id="RHEA:51360"/>
        <dbReference type="ChEBI" id="CHEBI:15377"/>
        <dbReference type="ChEBI" id="CHEBI:30823"/>
        <dbReference type="ChEBI" id="CHEBI:57427"/>
        <dbReference type="ChEBI" id="CHEBI:134035"/>
    </reaction>
    <physiologicalReaction direction="left-to-right" evidence="22">
        <dbReference type="Rhea" id="RHEA:51361"/>
    </physiologicalReaction>
    <physiologicalReaction direction="right-to-left" evidence="22">
        <dbReference type="Rhea" id="RHEA:51362"/>
    </physiologicalReaction>
</comment>
<gene>
    <name evidence="29" type="ORF">PoB_005535700</name>
</gene>
<evidence type="ECO:0000256" key="13">
    <source>
        <dbReference type="ARBA" id="ARBA00047874"/>
    </source>
</evidence>
<dbReference type="SUPFAM" id="SSF53187">
    <property type="entry name" value="Zn-dependent exopeptidases"/>
    <property type="match status" value="1"/>
</dbReference>
<evidence type="ECO:0000256" key="12">
    <source>
        <dbReference type="ARBA" id="ARBA00047866"/>
    </source>
</evidence>
<dbReference type="GO" id="GO:0046872">
    <property type="term" value="F:metal ion binding"/>
    <property type="evidence" value="ECO:0007669"/>
    <property type="project" value="UniProtKB-KW"/>
</dbReference>
<evidence type="ECO:0000256" key="16">
    <source>
        <dbReference type="ARBA" id="ARBA00048380"/>
    </source>
</evidence>
<evidence type="ECO:0000256" key="8">
    <source>
        <dbReference type="ARBA" id="ARBA00046147"/>
    </source>
</evidence>
<protein>
    <submittedName>
        <fullName evidence="29">N-fatty-acyl-amino acid synthase/hydrolase pm20d1.1</fullName>
    </submittedName>
</protein>
<evidence type="ECO:0000256" key="21">
    <source>
        <dbReference type="ARBA" id="ARBA00048822"/>
    </source>
</evidence>
<dbReference type="GO" id="GO:0004046">
    <property type="term" value="F:aminoacylase activity"/>
    <property type="evidence" value="ECO:0007669"/>
    <property type="project" value="UniProtKB-EC"/>
</dbReference>
<comment type="catalytic activity">
    <reaction evidence="21">
        <text>N-(9Z-octadecenoyl)-L-tryptophan + H2O = L-tryptophan + (9Z)-octadecenoate</text>
        <dbReference type="Rhea" id="RHEA:64176"/>
        <dbReference type="ChEBI" id="CHEBI:15377"/>
        <dbReference type="ChEBI" id="CHEBI:30823"/>
        <dbReference type="ChEBI" id="CHEBI:57912"/>
        <dbReference type="ChEBI" id="CHEBI:149733"/>
    </reaction>
    <physiologicalReaction direction="left-to-right" evidence="21">
        <dbReference type="Rhea" id="RHEA:64177"/>
    </physiologicalReaction>
</comment>
<comment type="catalytic activity">
    <reaction evidence="10">
        <text>N-(4Z,7Z,10Z,13Z,16Z,19Z-docosahexaenoyl)-L-phenylalanine + H2O = (4Z,7Z,10Z,13Z,16Z,19Z)-docosahexaenoate + L-phenylalanine</text>
        <dbReference type="Rhea" id="RHEA:64132"/>
        <dbReference type="ChEBI" id="CHEBI:15377"/>
        <dbReference type="ChEBI" id="CHEBI:58095"/>
        <dbReference type="ChEBI" id="CHEBI:77016"/>
        <dbReference type="ChEBI" id="CHEBI:149701"/>
    </reaction>
    <physiologicalReaction direction="left-to-right" evidence="10">
        <dbReference type="Rhea" id="RHEA:64133"/>
    </physiologicalReaction>
</comment>
<evidence type="ECO:0000256" key="9">
    <source>
        <dbReference type="ARBA" id="ARBA00047450"/>
    </source>
</evidence>
<comment type="catalytic activity">
    <reaction evidence="24">
        <text>L-phenylalanine + (9Z)-octadecenoate = N-(9Z-octadecenoyl)-L-phenylalanine + H2O</text>
        <dbReference type="Rhea" id="RHEA:51300"/>
        <dbReference type="ChEBI" id="CHEBI:15377"/>
        <dbReference type="ChEBI" id="CHEBI:30823"/>
        <dbReference type="ChEBI" id="CHEBI:58095"/>
        <dbReference type="ChEBI" id="CHEBI:134020"/>
    </reaction>
    <physiologicalReaction direction="left-to-right" evidence="24">
        <dbReference type="Rhea" id="RHEA:51301"/>
    </physiologicalReaction>
    <physiologicalReaction direction="right-to-left" evidence="24">
        <dbReference type="Rhea" id="RHEA:51302"/>
    </physiologicalReaction>
</comment>
<reference evidence="29 30" key="1">
    <citation type="journal article" date="2021" name="Elife">
        <title>Chloroplast acquisition without the gene transfer in kleptoplastic sea slugs, Plakobranchus ocellatus.</title>
        <authorList>
            <person name="Maeda T."/>
            <person name="Takahashi S."/>
            <person name="Yoshida T."/>
            <person name="Shimamura S."/>
            <person name="Takaki Y."/>
            <person name="Nagai Y."/>
            <person name="Toyoda A."/>
            <person name="Suzuki Y."/>
            <person name="Arimoto A."/>
            <person name="Ishii H."/>
            <person name="Satoh N."/>
            <person name="Nishiyama T."/>
            <person name="Hasebe M."/>
            <person name="Maruyama T."/>
            <person name="Minagawa J."/>
            <person name="Obokata J."/>
            <person name="Shigenobu S."/>
        </authorList>
    </citation>
    <scope>NUCLEOTIDE SEQUENCE [LARGE SCALE GENOMIC DNA]</scope>
</reference>
<dbReference type="GO" id="GO:0008233">
    <property type="term" value="F:peptidase activity"/>
    <property type="evidence" value="ECO:0007669"/>
    <property type="project" value="UniProtKB-KW"/>
</dbReference>
<keyword evidence="5" id="KW-0378">Hydrolase</keyword>
<keyword evidence="27" id="KW-0812">Transmembrane</keyword>
<dbReference type="InterPro" id="IPR002933">
    <property type="entry name" value="Peptidase_M20"/>
</dbReference>
<keyword evidence="4" id="KW-0479">Metal-binding</keyword>
<dbReference type="Gene3D" id="3.40.630.10">
    <property type="entry name" value="Zn peptidases"/>
    <property type="match status" value="1"/>
</dbReference>
<dbReference type="Gene3D" id="1.10.150.900">
    <property type="match status" value="1"/>
</dbReference>
<dbReference type="AlphaFoldDB" id="A0AAV4CBY3"/>
<evidence type="ECO:0000256" key="3">
    <source>
        <dbReference type="ARBA" id="ARBA00022670"/>
    </source>
</evidence>
<evidence type="ECO:0000256" key="11">
    <source>
        <dbReference type="ARBA" id="ARBA00047723"/>
    </source>
</evidence>
<evidence type="ECO:0000256" key="18">
    <source>
        <dbReference type="ARBA" id="ARBA00048579"/>
    </source>
</evidence>
<dbReference type="PANTHER" id="PTHR45962">
    <property type="entry name" value="N-FATTY-ACYL-AMINO ACID SYNTHASE/HYDROLASE PM20D1"/>
    <property type="match status" value="1"/>
</dbReference>
<dbReference type="FunFam" id="1.10.150.900:FF:000003">
    <property type="entry name" value="N-fatty-acyl-amino acid synthase/hydrolase PM20D1"/>
    <property type="match status" value="1"/>
</dbReference>
<name>A0AAV4CBY3_9GAST</name>
<evidence type="ECO:0000259" key="28">
    <source>
        <dbReference type="Pfam" id="PF07687"/>
    </source>
</evidence>
<comment type="pathway">
    <text evidence="7">Amino-acid metabolism.</text>
</comment>
<keyword evidence="27" id="KW-1133">Transmembrane helix</keyword>
<comment type="catalytic activity">
    <reaction evidence="17">
        <text>N-(5Z,8Z,11Z,14Z)-eicosatetraenoyl-glycine + H2O = (5Z,8Z,11Z,14Z)-eicosatetraenoate + glycine</text>
        <dbReference type="Rhea" id="RHEA:64108"/>
        <dbReference type="ChEBI" id="CHEBI:15377"/>
        <dbReference type="ChEBI" id="CHEBI:32395"/>
        <dbReference type="ChEBI" id="CHEBI:57305"/>
        <dbReference type="ChEBI" id="CHEBI:59002"/>
    </reaction>
    <physiologicalReaction direction="left-to-right" evidence="17">
        <dbReference type="Rhea" id="RHEA:64109"/>
    </physiologicalReaction>
    <physiologicalReaction direction="right-to-left" evidence="17">
        <dbReference type="Rhea" id="RHEA:64110"/>
    </physiologicalReaction>
</comment>
<dbReference type="PANTHER" id="PTHR45962:SF1">
    <property type="entry name" value="N-FATTY-ACYL-AMINO ACID SYNTHASE_HYDROLASE PM20D1"/>
    <property type="match status" value="1"/>
</dbReference>
<comment type="catalytic activity">
    <reaction evidence="25">
        <text>N-(5Z,8Z,11Z,14Z-eicosatetraenoyl)-L-serine + H2O = (5Z,8Z,11Z,14Z)-eicosatetraenoate + L-serine</text>
        <dbReference type="Rhea" id="RHEA:64116"/>
        <dbReference type="ChEBI" id="CHEBI:15377"/>
        <dbReference type="ChEBI" id="CHEBI:32395"/>
        <dbReference type="ChEBI" id="CHEBI:33384"/>
        <dbReference type="ChEBI" id="CHEBI:149697"/>
    </reaction>
    <physiologicalReaction direction="left-to-right" evidence="25">
        <dbReference type="Rhea" id="RHEA:64117"/>
    </physiologicalReaction>
    <physiologicalReaction direction="right-to-left" evidence="25">
        <dbReference type="Rhea" id="RHEA:64118"/>
    </physiologicalReaction>
</comment>
<dbReference type="SUPFAM" id="SSF55031">
    <property type="entry name" value="Bacterial exopeptidase dimerisation domain"/>
    <property type="match status" value="1"/>
</dbReference>
<dbReference type="GO" id="GO:0005576">
    <property type="term" value="C:extracellular region"/>
    <property type="evidence" value="ECO:0007669"/>
    <property type="project" value="UniProtKB-ARBA"/>
</dbReference>
<keyword evidence="27" id="KW-0472">Membrane</keyword>
<dbReference type="GO" id="GO:0043604">
    <property type="term" value="P:amide biosynthetic process"/>
    <property type="evidence" value="ECO:0007669"/>
    <property type="project" value="TreeGrafter"/>
</dbReference>
<evidence type="ECO:0000256" key="14">
    <source>
        <dbReference type="ARBA" id="ARBA00047879"/>
    </source>
</evidence>
<dbReference type="GO" id="GO:0006520">
    <property type="term" value="P:amino acid metabolic process"/>
    <property type="evidence" value="ECO:0007669"/>
    <property type="project" value="TreeGrafter"/>
</dbReference>
<evidence type="ECO:0000256" key="23">
    <source>
        <dbReference type="ARBA" id="ARBA00048840"/>
    </source>
</evidence>
<comment type="catalytic activity">
    <reaction evidence="26">
        <text>N-(9Z-octadecenoyl)-L-lysine + H2O = L-lysine + (9Z)-octadecenoate</text>
        <dbReference type="Rhea" id="RHEA:64192"/>
        <dbReference type="ChEBI" id="CHEBI:15377"/>
        <dbReference type="ChEBI" id="CHEBI:30823"/>
        <dbReference type="ChEBI" id="CHEBI:32551"/>
        <dbReference type="ChEBI" id="CHEBI:149731"/>
    </reaction>
    <physiologicalReaction direction="left-to-right" evidence="26">
        <dbReference type="Rhea" id="RHEA:64193"/>
    </physiologicalReaction>
</comment>
<dbReference type="CDD" id="cd05674">
    <property type="entry name" value="M20_yscS"/>
    <property type="match status" value="1"/>
</dbReference>
<proteinExistence type="inferred from homology"/>
<comment type="catalytic activity">
    <reaction evidence="19">
        <text>N-(9Z-octadecenoyl)-L-serine + H2O = L-serine + (9Z)-octadecenoate</text>
        <dbReference type="Rhea" id="RHEA:51352"/>
        <dbReference type="ChEBI" id="CHEBI:15377"/>
        <dbReference type="ChEBI" id="CHEBI:30823"/>
        <dbReference type="ChEBI" id="CHEBI:33384"/>
        <dbReference type="ChEBI" id="CHEBI:134031"/>
    </reaction>
    <physiologicalReaction direction="left-to-right" evidence="19">
        <dbReference type="Rhea" id="RHEA:51353"/>
    </physiologicalReaction>
</comment>
<evidence type="ECO:0000256" key="17">
    <source>
        <dbReference type="ARBA" id="ARBA00048402"/>
    </source>
</evidence>
<evidence type="ECO:0000256" key="27">
    <source>
        <dbReference type="SAM" id="Phobius"/>
    </source>
</evidence>
<dbReference type="GO" id="GO:1990845">
    <property type="term" value="P:adaptive thermogenesis"/>
    <property type="evidence" value="ECO:0007669"/>
    <property type="project" value="UniProtKB-ARBA"/>
</dbReference>
<dbReference type="Pfam" id="PF07687">
    <property type="entry name" value="M20_dimer"/>
    <property type="match status" value="1"/>
</dbReference>
<comment type="catalytic activity">
    <reaction evidence="18">
        <text>an N-acyl-L-amino acid + H2O = an L-alpha-amino acid + a carboxylate</text>
        <dbReference type="Rhea" id="RHEA:15565"/>
        <dbReference type="ChEBI" id="CHEBI:15377"/>
        <dbReference type="ChEBI" id="CHEBI:29067"/>
        <dbReference type="ChEBI" id="CHEBI:59869"/>
        <dbReference type="ChEBI" id="CHEBI:59874"/>
        <dbReference type="EC" id="3.5.1.14"/>
    </reaction>
    <physiologicalReaction direction="left-to-right" evidence="18">
        <dbReference type="Rhea" id="RHEA:15566"/>
    </physiologicalReaction>
    <physiologicalReaction direction="right-to-left" evidence="18">
        <dbReference type="Rhea" id="RHEA:15567"/>
    </physiologicalReaction>
</comment>
<evidence type="ECO:0000256" key="22">
    <source>
        <dbReference type="ARBA" id="ARBA00048827"/>
    </source>
</evidence>